<accession>A0A699IB00</accession>
<dbReference type="EMBL" id="BKCJ010246722">
    <property type="protein sequence ID" value="GEZ15566.1"/>
    <property type="molecule type" value="Genomic_DNA"/>
</dbReference>
<gene>
    <name evidence="1" type="ORF">Tci_487539</name>
</gene>
<comment type="caution">
    <text evidence="1">The sequence shown here is derived from an EMBL/GenBank/DDBJ whole genome shotgun (WGS) entry which is preliminary data.</text>
</comment>
<protein>
    <submittedName>
        <fullName evidence="1">Uncharacterized protein</fullName>
    </submittedName>
</protein>
<evidence type="ECO:0000313" key="1">
    <source>
        <dbReference type="EMBL" id="GEZ15566.1"/>
    </source>
</evidence>
<feature type="non-terminal residue" evidence="1">
    <location>
        <position position="133"/>
    </location>
</feature>
<dbReference type="AlphaFoldDB" id="A0A699IB00"/>
<sequence length="133" mass="14830">MIIHESNSIYESTNKVDELRVLPGHVLRAARVLISKDDLNVLKLIREEDEAVETLDPQFLLGSKLLEIVDSTFLDLLLEPILVISLSFPDVLLLDVVFLTTFVECGYLGGTTVVEVILVKGNIFLSIVKIRPV</sequence>
<proteinExistence type="predicted"/>
<reference evidence="1" key="1">
    <citation type="journal article" date="2019" name="Sci. Rep.">
        <title>Draft genome of Tanacetum cinerariifolium, the natural source of mosquito coil.</title>
        <authorList>
            <person name="Yamashiro T."/>
            <person name="Shiraishi A."/>
            <person name="Satake H."/>
            <person name="Nakayama K."/>
        </authorList>
    </citation>
    <scope>NUCLEOTIDE SEQUENCE</scope>
</reference>
<organism evidence="1">
    <name type="scientific">Tanacetum cinerariifolium</name>
    <name type="common">Dalmatian daisy</name>
    <name type="synonym">Chrysanthemum cinerariifolium</name>
    <dbReference type="NCBI Taxonomy" id="118510"/>
    <lineage>
        <taxon>Eukaryota</taxon>
        <taxon>Viridiplantae</taxon>
        <taxon>Streptophyta</taxon>
        <taxon>Embryophyta</taxon>
        <taxon>Tracheophyta</taxon>
        <taxon>Spermatophyta</taxon>
        <taxon>Magnoliopsida</taxon>
        <taxon>eudicotyledons</taxon>
        <taxon>Gunneridae</taxon>
        <taxon>Pentapetalae</taxon>
        <taxon>asterids</taxon>
        <taxon>campanulids</taxon>
        <taxon>Asterales</taxon>
        <taxon>Asteraceae</taxon>
        <taxon>Asteroideae</taxon>
        <taxon>Anthemideae</taxon>
        <taxon>Anthemidinae</taxon>
        <taxon>Tanacetum</taxon>
    </lineage>
</organism>
<name>A0A699IB00_TANCI</name>